<dbReference type="AlphaFoldDB" id="A0A543DRM5"/>
<evidence type="ECO:0000256" key="1">
    <source>
        <dbReference type="SAM" id="Phobius"/>
    </source>
</evidence>
<feature type="transmembrane region" description="Helical" evidence="1">
    <location>
        <begin position="42"/>
        <end position="62"/>
    </location>
</feature>
<evidence type="ECO:0000313" key="3">
    <source>
        <dbReference type="Proteomes" id="UP000315677"/>
    </source>
</evidence>
<dbReference type="RefSeq" id="WP_142056389.1">
    <property type="nucleotide sequence ID" value="NZ_VFPA01000002.1"/>
</dbReference>
<keyword evidence="1" id="KW-0472">Membrane</keyword>
<dbReference type="EMBL" id="VFPA01000002">
    <property type="protein sequence ID" value="TQM11978.1"/>
    <property type="molecule type" value="Genomic_DNA"/>
</dbReference>
<comment type="caution">
    <text evidence="2">The sequence shown here is derived from an EMBL/GenBank/DDBJ whole genome shotgun (WGS) entry which is preliminary data.</text>
</comment>
<keyword evidence="1" id="KW-0812">Transmembrane</keyword>
<evidence type="ECO:0000313" key="2">
    <source>
        <dbReference type="EMBL" id="TQM11978.1"/>
    </source>
</evidence>
<keyword evidence="3" id="KW-1185">Reference proteome</keyword>
<feature type="transmembrane region" description="Helical" evidence="1">
    <location>
        <begin position="69"/>
        <end position="91"/>
    </location>
</feature>
<name>A0A543DRM5_9PSEU</name>
<dbReference type="Proteomes" id="UP000315677">
    <property type="component" value="Unassembled WGS sequence"/>
</dbReference>
<feature type="transmembrane region" description="Helical" evidence="1">
    <location>
        <begin position="121"/>
        <end position="144"/>
    </location>
</feature>
<reference evidence="2 3" key="1">
    <citation type="submission" date="2019-06" db="EMBL/GenBank/DDBJ databases">
        <title>Sequencing the genomes of 1000 actinobacteria strains.</title>
        <authorList>
            <person name="Klenk H.-P."/>
        </authorList>
    </citation>
    <scope>NUCLEOTIDE SEQUENCE [LARGE SCALE GENOMIC DNA]</scope>
    <source>
        <strain evidence="2 3">DSM 45301</strain>
    </source>
</reference>
<keyword evidence="1" id="KW-1133">Transmembrane helix</keyword>
<proteinExistence type="predicted"/>
<organism evidence="2 3">
    <name type="scientific">Pseudonocardia kunmingensis</name>
    <dbReference type="NCBI Taxonomy" id="630975"/>
    <lineage>
        <taxon>Bacteria</taxon>
        <taxon>Bacillati</taxon>
        <taxon>Actinomycetota</taxon>
        <taxon>Actinomycetes</taxon>
        <taxon>Pseudonocardiales</taxon>
        <taxon>Pseudonocardiaceae</taxon>
        <taxon>Pseudonocardia</taxon>
    </lineage>
</organism>
<gene>
    <name evidence="2" type="ORF">FB558_4551</name>
</gene>
<sequence length="149" mass="15605">MENTRRQGRPALGLPVLALVGLALLAAPRVVLHDLDLIQEGTVVNALFVFVPPLVWIAVAVLRRVPNPFLTVLVIGAIYGVLLAVGHQLLWHVSFPDGTPRLGGNLGDVPPATSEVVVRGFAAVGSVFTGVLVGAVSGLVAWGVGKLRR</sequence>
<accession>A0A543DRM5</accession>
<dbReference type="OrthoDB" id="2658663at2"/>
<protein>
    <submittedName>
        <fullName evidence="2">Uncharacterized protein</fullName>
    </submittedName>
</protein>